<evidence type="ECO:0000313" key="3">
    <source>
        <dbReference type="Proteomes" id="UP000037755"/>
    </source>
</evidence>
<dbReference type="AlphaFoldDB" id="A0A0M8M8T8"/>
<dbReference type="CDD" id="cd03794">
    <property type="entry name" value="GT4_WbuB-like"/>
    <property type="match status" value="1"/>
</dbReference>
<dbReference type="OrthoDB" id="9794575at2"/>
<keyword evidence="2" id="KW-0808">Transferase</keyword>
<dbReference type="SUPFAM" id="SSF53756">
    <property type="entry name" value="UDP-Glycosyltransferase/glycogen phosphorylase"/>
    <property type="match status" value="1"/>
</dbReference>
<dbReference type="PATRIC" id="fig|1202724.3.peg.358"/>
<feature type="domain" description="Glycosyltransferase subfamily 4-like N-terminal" evidence="1">
    <location>
        <begin position="120"/>
        <end position="248"/>
    </location>
</feature>
<accession>A0A0M8M8T8</accession>
<keyword evidence="3" id="KW-1185">Reference proteome</keyword>
<dbReference type="RefSeq" id="WP_054405955.1">
    <property type="nucleotide sequence ID" value="NZ_FOYA01000004.1"/>
</dbReference>
<dbReference type="Proteomes" id="UP000037755">
    <property type="component" value="Unassembled WGS sequence"/>
</dbReference>
<comment type="caution">
    <text evidence="2">The sequence shown here is derived from an EMBL/GenBank/DDBJ whole genome shotgun (WGS) entry which is preliminary data.</text>
</comment>
<dbReference type="InterPro" id="IPR028098">
    <property type="entry name" value="Glyco_trans_4-like_N"/>
</dbReference>
<proteinExistence type="predicted"/>
<dbReference type="GO" id="GO:0016757">
    <property type="term" value="F:glycosyltransferase activity"/>
    <property type="evidence" value="ECO:0007669"/>
    <property type="project" value="UniProtKB-ARBA"/>
</dbReference>
<evidence type="ECO:0000259" key="1">
    <source>
        <dbReference type="Pfam" id="PF13439"/>
    </source>
</evidence>
<gene>
    <name evidence="2" type="ORF">AM493_01765</name>
</gene>
<dbReference type="STRING" id="1202724.AM493_01765"/>
<dbReference type="Pfam" id="PF13439">
    <property type="entry name" value="Glyco_transf_4"/>
    <property type="match status" value="1"/>
</dbReference>
<protein>
    <submittedName>
        <fullName evidence="2">Glycosyl transferase family 1</fullName>
    </submittedName>
</protein>
<dbReference type="EMBL" id="LIYD01000005">
    <property type="protein sequence ID" value="KOS04905.1"/>
    <property type="molecule type" value="Genomic_DNA"/>
</dbReference>
<reference evidence="2 3" key="1">
    <citation type="submission" date="2015-08" db="EMBL/GenBank/DDBJ databases">
        <title>Whole genome sequence of Flavobacterium akiainvivens IK-1T, from decaying Wikstroemia oahuensis, an endemic Hawaiian shrub.</title>
        <authorList>
            <person name="Wan X."/>
            <person name="Hou S."/>
            <person name="Saito J."/>
            <person name="Donachie S."/>
        </authorList>
    </citation>
    <scope>NUCLEOTIDE SEQUENCE [LARGE SCALE GENOMIC DNA]</scope>
    <source>
        <strain evidence="2 3">IK-1</strain>
    </source>
</reference>
<dbReference type="Gene3D" id="3.40.50.2000">
    <property type="entry name" value="Glycogen Phosphorylase B"/>
    <property type="match status" value="2"/>
</dbReference>
<organism evidence="2 3">
    <name type="scientific">Flavobacterium akiainvivens</name>
    <dbReference type="NCBI Taxonomy" id="1202724"/>
    <lineage>
        <taxon>Bacteria</taxon>
        <taxon>Pseudomonadati</taxon>
        <taxon>Bacteroidota</taxon>
        <taxon>Flavobacteriia</taxon>
        <taxon>Flavobacteriales</taxon>
        <taxon>Flavobacteriaceae</taxon>
        <taxon>Flavobacterium</taxon>
    </lineage>
</organism>
<name>A0A0M8M8T8_9FLAO</name>
<evidence type="ECO:0000313" key="2">
    <source>
        <dbReference type="EMBL" id="KOS04905.1"/>
    </source>
</evidence>
<sequence>MDKSEQIPPLGVRGLKVLIISYYWPPAGGPGVQRWLKFVKYLPGYGVEPVVYIPENPTYPLIDEGLLAEVSPDTTIIKHKIVEPYAWASAFSKGSTKKISSGIIPNKKKQSALQKLMLWVRGNLFIPDARVLWVKPSIKYLTQYIQENGIEVVITTGPPHSLHLIGLGLKKQLPAVKWLADFRDPWTTIGYHKELKLSASAEAKHKALEKEVLNTADTVLVTSPTTKREFEALTPRPIAVITNGYDVEKVVKQPLDATFTLAHIGSFLSERNPQILWESIAELIAEQEAFKAAFELKLIGAVSQEVLNSIAAHNLNGYVNNLGYVSHEEAVIQQRKSQVLLLVEIDREETKCIIPGKLFEYMVSERPIVAIGPGGADFADIIRTTNTGVFVTYTEKDRLKQTLLSYFEHYQQGSLKSYPIGLQQFSRKSLTGQLAELLKSM</sequence>
<dbReference type="Pfam" id="PF13692">
    <property type="entry name" value="Glyco_trans_1_4"/>
    <property type="match status" value="1"/>
</dbReference>